<evidence type="ECO:0000256" key="1">
    <source>
        <dbReference type="SAM" id="MobiDB-lite"/>
    </source>
</evidence>
<keyword evidence="3" id="KW-1185">Reference proteome</keyword>
<proteinExistence type="predicted"/>
<organism evidence="2 3">
    <name type="scientific">Rhodocollybia butyracea</name>
    <dbReference type="NCBI Taxonomy" id="206335"/>
    <lineage>
        <taxon>Eukaryota</taxon>
        <taxon>Fungi</taxon>
        <taxon>Dikarya</taxon>
        <taxon>Basidiomycota</taxon>
        <taxon>Agaricomycotina</taxon>
        <taxon>Agaricomycetes</taxon>
        <taxon>Agaricomycetidae</taxon>
        <taxon>Agaricales</taxon>
        <taxon>Marasmiineae</taxon>
        <taxon>Omphalotaceae</taxon>
        <taxon>Rhodocollybia</taxon>
    </lineage>
</organism>
<feature type="region of interest" description="Disordered" evidence="1">
    <location>
        <begin position="1"/>
        <end position="75"/>
    </location>
</feature>
<evidence type="ECO:0000313" key="3">
    <source>
        <dbReference type="Proteomes" id="UP000772434"/>
    </source>
</evidence>
<comment type="caution">
    <text evidence="2">The sequence shown here is derived from an EMBL/GenBank/DDBJ whole genome shotgun (WGS) entry which is preliminary data.</text>
</comment>
<dbReference type="EMBL" id="JADNRY010000002">
    <property type="protein sequence ID" value="KAF9078097.1"/>
    <property type="molecule type" value="Genomic_DNA"/>
</dbReference>
<dbReference type="OrthoDB" id="3045408at2759"/>
<feature type="compositionally biased region" description="Polar residues" evidence="1">
    <location>
        <begin position="15"/>
        <end position="42"/>
    </location>
</feature>
<accession>A0A9P5QB75</accession>
<dbReference type="Proteomes" id="UP000772434">
    <property type="component" value="Unassembled WGS sequence"/>
</dbReference>
<protein>
    <submittedName>
        <fullName evidence="2">Uncharacterized protein</fullName>
    </submittedName>
</protein>
<feature type="compositionally biased region" description="Basic residues" evidence="1">
    <location>
        <begin position="1"/>
        <end position="14"/>
    </location>
</feature>
<gene>
    <name evidence="2" type="ORF">BDP27DRAFT_1356808</name>
</gene>
<feature type="compositionally biased region" description="Acidic residues" evidence="1">
    <location>
        <begin position="485"/>
        <end position="498"/>
    </location>
</feature>
<name>A0A9P5QB75_9AGAR</name>
<reference evidence="2" key="1">
    <citation type="submission" date="2020-11" db="EMBL/GenBank/DDBJ databases">
        <authorList>
            <consortium name="DOE Joint Genome Institute"/>
            <person name="Ahrendt S."/>
            <person name="Riley R."/>
            <person name="Andreopoulos W."/>
            <person name="Labutti K."/>
            <person name="Pangilinan J."/>
            <person name="Ruiz-Duenas F.J."/>
            <person name="Barrasa J.M."/>
            <person name="Sanchez-Garcia M."/>
            <person name="Camarero S."/>
            <person name="Miyauchi S."/>
            <person name="Serrano A."/>
            <person name="Linde D."/>
            <person name="Babiker R."/>
            <person name="Drula E."/>
            <person name="Ayuso-Fernandez I."/>
            <person name="Pacheco R."/>
            <person name="Padilla G."/>
            <person name="Ferreira P."/>
            <person name="Barriuso J."/>
            <person name="Kellner H."/>
            <person name="Castanera R."/>
            <person name="Alfaro M."/>
            <person name="Ramirez L."/>
            <person name="Pisabarro A.G."/>
            <person name="Kuo A."/>
            <person name="Tritt A."/>
            <person name="Lipzen A."/>
            <person name="He G."/>
            <person name="Yan M."/>
            <person name="Ng V."/>
            <person name="Cullen D."/>
            <person name="Martin F."/>
            <person name="Rosso M.-N."/>
            <person name="Henrissat B."/>
            <person name="Hibbett D."/>
            <person name="Martinez A.T."/>
            <person name="Grigoriev I.V."/>
        </authorList>
    </citation>
    <scope>NUCLEOTIDE SEQUENCE</scope>
    <source>
        <strain evidence="2">AH 40177</strain>
    </source>
</reference>
<feature type="compositionally biased region" description="Polar residues" evidence="1">
    <location>
        <begin position="50"/>
        <end position="62"/>
    </location>
</feature>
<evidence type="ECO:0000313" key="2">
    <source>
        <dbReference type="EMBL" id="KAF9078097.1"/>
    </source>
</evidence>
<feature type="compositionally biased region" description="Acidic residues" evidence="1">
    <location>
        <begin position="450"/>
        <end position="469"/>
    </location>
</feature>
<sequence length="511" mass="56800">MSSHAKTKGNHTKQHGPSTQASAKQQQHHATQTPSSLGTSAGQKHKRNEGNSTEQDATSSEQPGDDAAAKKPEPYTGQKVYAIKKNTFEDPNGSLSRLKCAVELVIHLLSGAYNRTEVLELPTAQCVANIEQVYAGSTLLRSLIDDILPRAPVKSSQVQQKLREVRIACTGKSRSMIARNISLIPDDHIIFAFGLLKEFGLFVWKPDILGGSPTSTYNFVHETAFLKIFGQLILTRSLDHMGVLPKYANNSALQQRFYQNYLFVTCKNQAKREAKGKEKLRDKRLEVQQTRGWSIRIQSIMSELACHSDDEDNTTKDSFLIHKMPRCSSKGTTWMRSTDEFITFCQSHCFSIPHVENSQNHSHPPKGYPKVALDWHDPIFFNSLLAHIRAKYINAPIALPLEERLDEPGWQKMKDDEFMVKYGNEVRSYGAGGWDAPEDEEGGKGFDANPESDMEGEYEDGGDLGDNDFEMGSTDTTSEGKDVEPMEQDEGEPTDDDARDAADAAAAAADL</sequence>
<feature type="region of interest" description="Disordered" evidence="1">
    <location>
        <begin position="431"/>
        <end position="511"/>
    </location>
</feature>
<dbReference type="AlphaFoldDB" id="A0A9P5QB75"/>